<dbReference type="AlphaFoldDB" id="A0A2X4SSX0"/>
<dbReference type="InterPro" id="IPR038312">
    <property type="entry name" value="DUF5063_sf"/>
</dbReference>
<name>A0A2X4SSX0_9PORP</name>
<evidence type="ECO:0000313" key="1">
    <source>
        <dbReference type="EMBL" id="SQH72921.1"/>
    </source>
</evidence>
<dbReference type="EMBL" id="LS483447">
    <property type="protein sequence ID" value="SQH72921.1"/>
    <property type="molecule type" value="Genomic_DNA"/>
</dbReference>
<organism evidence="1 2">
    <name type="scientific">Porphyromonas crevioricanis</name>
    <dbReference type="NCBI Taxonomy" id="393921"/>
    <lineage>
        <taxon>Bacteria</taxon>
        <taxon>Pseudomonadati</taxon>
        <taxon>Bacteroidota</taxon>
        <taxon>Bacteroidia</taxon>
        <taxon>Bacteroidales</taxon>
        <taxon>Porphyromonadaceae</taxon>
        <taxon>Porphyromonas</taxon>
    </lineage>
</organism>
<sequence>MEKRRVILTHKLGLTWQEGSKQKEGSWSVKKQSIIVLCRISSALTKGENMHLPKNRGELILKLLPSSYNTIGRPSHRLLHRINSFCMQKGQIELSYLIERARNHYLWGMDTSDQSIFGKEVIDFARVGVEFASLLENCLHGNKRDFVDRAVKILPLLYLHTQLLPAYDYDQETDYAPVFVGETMYDDVRNSVEQLLGEDNSFLTTLHQDMQYSDTPIGASLGECLADVYQQVVDLLGNIREAEEYTSIVAIGRAKFYFIDYWGERLLATLGPLHRLHRLHCSLLGDDTTDEEPYREEPEQ</sequence>
<dbReference type="KEGG" id="pcre:NCTC12858_00756"/>
<dbReference type="InterPro" id="IPR032025">
    <property type="entry name" value="DUF5063"/>
</dbReference>
<proteinExistence type="predicted"/>
<dbReference type="Gene3D" id="1.20.120.1550">
    <property type="entry name" value="Protein of unknown function DUF5063"/>
    <property type="match status" value="1"/>
</dbReference>
<dbReference type="Proteomes" id="UP000249300">
    <property type="component" value="Chromosome 1"/>
</dbReference>
<keyword evidence="2" id="KW-1185">Reference proteome</keyword>
<protein>
    <recommendedName>
        <fullName evidence="3">DUF5063 domain-containing protein</fullName>
    </recommendedName>
</protein>
<accession>A0A2X4SSX0</accession>
<dbReference type="Pfam" id="PF16702">
    <property type="entry name" value="DUF5063"/>
    <property type="match status" value="1"/>
</dbReference>
<evidence type="ECO:0000313" key="2">
    <source>
        <dbReference type="Proteomes" id="UP000249300"/>
    </source>
</evidence>
<reference evidence="1 2" key="1">
    <citation type="submission" date="2018-06" db="EMBL/GenBank/DDBJ databases">
        <authorList>
            <consortium name="Pathogen Informatics"/>
            <person name="Doyle S."/>
        </authorList>
    </citation>
    <scope>NUCLEOTIDE SEQUENCE [LARGE SCALE GENOMIC DNA]</scope>
    <source>
        <strain evidence="1 2">NCTC12858</strain>
    </source>
</reference>
<gene>
    <name evidence="1" type="ORF">NCTC12858_00756</name>
</gene>
<evidence type="ECO:0008006" key="3">
    <source>
        <dbReference type="Google" id="ProtNLM"/>
    </source>
</evidence>